<evidence type="ECO:0000313" key="3">
    <source>
        <dbReference type="Proteomes" id="UP000319852"/>
    </source>
</evidence>
<dbReference type="Proteomes" id="UP000319852">
    <property type="component" value="Chromosome"/>
</dbReference>
<dbReference type="InterPro" id="IPR011446">
    <property type="entry name" value="BBP7"/>
</dbReference>
<dbReference type="AlphaFoldDB" id="A0A517MRS3"/>
<feature type="signal peptide" evidence="1">
    <location>
        <begin position="1"/>
        <end position="22"/>
    </location>
</feature>
<dbReference type="OrthoDB" id="243278at2"/>
<evidence type="ECO:0008006" key="4">
    <source>
        <dbReference type="Google" id="ProtNLM"/>
    </source>
</evidence>
<feature type="chain" id="PRO_5021722407" description="Alginate export domain-containing protein" evidence="1">
    <location>
        <begin position="23"/>
        <end position="440"/>
    </location>
</feature>
<dbReference type="Pfam" id="PF07585">
    <property type="entry name" value="BBP7"/>
    <property type="match status" value="1"/>
</dbReference>
<organism evidence="2 3">
    <name type="scientific">Adhaeretor mobilis</name>
    <dbReference type="NCBI Taxonomy" id="1930276"/>
    <lineage>
        <taxon>Bacteria</taxon>
        <taxon>Pseudomonadati</taxon>
        <taxon>Planctomycetota</taxon>
        <taxon>Planctomycetia</taxon>
        <taxon>Pirellulales</taxon>
        <taxon>Lacipirellulaceae</taxon>
        <taxon>Adhaeretor</taxon>
    </lineage>
</organism>
<keyword evidence="1" id="KW-0732">Signal</keyword>
<evidence type="ECO:0000256" key="1">
    <source>
        <dbReference type="SAM" id="SignalP"/>
    </source>
</evidence>
<protein>
    <recommendedName>
        <fullName evidence="4">Alginate export domain-containing protein</fullName>
    </recommendedName>
</protein>
<gene>
    <name evidence="2" type="ORF">HG15A2_08440</name>
</gene>
<evidence type="ECO:0000313" key="2">
    <source>
        <dbReference type="EMBL" id="QDS97581.1"/>
    </source>
</evidence>
<dbReference type="RefSeq" id="WP_145058074.1">
    <property type="nucleotide sequence ID" value="NZ_CP036263.1"/>
</dbReference>
<dbReference type="KEGG" id="amob:HG15A2_08440"/>
<proteinExistence type="predicted"/>
<reference evidence="2 3" key="1">
    <citation type="submission" date="2019-02" db="EMBL/GenBank/DDBJ databases">
        <title>Deep-cultivation of Planctomycetes and their phenomic and genomic characterization uncovers novel biology.</title>
        <authorList>
            <person name="Wiegand S."/>
            <person name="Jogler M."/>
            <person name="Boedeker C."/>
            <person name="Pinto D."/>
            <person name="Vollmers J."/>
            <person name="Rivas-Marin E."/>
            <person name="Kohn T."/>
            <person name="Peeters S.H."/>
            <person name="Heuer A."/>
            <person name="Rast P."/>
            <person name="Oberbeckmann S."/>
            <person name="Bunk B."/>
            <person name="Jeske O."/>
            <person name="Meyerdierks A."/>
            <person name="Storesund J.E."/>
            <person name="Kallscheuer N."/>
            <person name="Luecker S."/>
            <person name="Lage O.M."/>
            <person name="Pohl T."/>
            <person name="Merkel B.J."/>
            <person name="Hornburger P."/>
            <person name="Mueller R.-W."/>
            <person name="Bruemmer F."/>
            <person name="Labrenz M."/>
            <person name="Spormann A.M."/>
            <person name="Op den Camp H."/>
            <person name="Overmann J."/>
            <person name="Amann R."/>
            <person name="Jetten M.S.M."/>
            <person name="Mascher T."/>
            <person name="Medema M.H."/>
            <person name="Devos D.P."/>
            <person name="Kaster A.-K."/>
            <person name="Ovreas L."/>
            <person name="Rohde M."/>
            <person name="Galperin M.Y."/>
            <person name="Jogler C."/>
        </authorList>
    </citation>
    <scope>NUCLEOTIDE SEQUENCE [LARGE SCALE GENOMIC DNA]</scope>
    <source>
        <strain evidence="2 3">HG15A2</strain>
    </source>
</reference>
<sequence length="440" mass="48318" precursor="true">MKNNIAFAIITTFSLAACQALAQSGEEMPLEALPPGLELSDSEVPFDGQLDSGPLTPDVIPAPTNELSPFSTSGSSTEDDAIAPFVPGANMREYGCEPALLESTGTWLRRGFWYAQADMVILNRTWERKGLLLATDATLLQGAPGLNGIRAGNDLNIDGNKPGADGTFRLTLGRFLFRDEANRDHTTEFSWWGDGHWNQEARVAAGQNATAGLQVSNFIDRLNTSFDGASDMRFVYESHMDSFEWNYHVKQRMSRDRMEMQPSGQWVRKAHNSVTYSYLAGLRFINHREALDWTANDIPAGGGLTEDGKYFVTTDNNLLGTQVGGTAAIERDRWSLEVLGKIGGYWNAMDTNSLFNVGAVASNQANGEEDTLSTVGEARLIGRWHLRPNLSIRAGIELLWIDSIALAPQQLNFIQSANLPIAESGDSVYMGTSFGLESYW</sequence>
<accession>A0A517MRS3</accession>
<keyword evidence="3" id="KW-1185">Reference proteome</keyword>
<dbReference type="PROSITE" id="PS51257">
    <property type="entry name" value="PROKAR_LIPOPROTEIN"/>
    <property type="match status" value="1"/>
</dbReference>
<name>A0A517MRS3_9BACT</name>
<dbReference type="EMBL" id="CP036263">
    <property type="protein sequence ID" value="QDS97581.1"/>
    <property type="molecule type" value="Genomic_DNA"/>
</dbReference>